<protein>
    <submittedName>
        <fullName evidence="1">Uncharacterized protein</fullName>
    </submittedName>
</protein>
<proteinExistence type="predicted"/>
<organism evidence="1">
    <name type="scientific">marine metagenome</name>
    <dbReference type="NCBI Taxonomy" id="408172"/>
    <lineage>
        <taxon>unclassified sequences</taxon>
        <taxon>metagenomes</taxon>
        <taxon>ecological metagenomes</taxon>
    </lineage>
</organism>
<dbReference type="AlphaFoldDB" id="A0A382RPW0"/>
<name>A0A382RPW0_9ZZZZ</name>
<sequence>FSGMDFIVEYLDALSNQVVTRLADTTGVLANNEWKKISISPDSYQPGFWDPNETFTLEALMSHTQKTDSTATVSITTLNGASVDWSFGPSGFSGPPTHWTLA</sequence>
<dbReference type="EMBL" id="UINC01122706">
    <property type="protein sequence ID" value="SVC98681.1"/>
    <property type="molecule type" value="Genomic_DNA"/>
</dbReference>
<accession>A0A382RPW0</accession>
<feature type="non-terminal residue" evidence="1">
    <location>
        <position position="1"/>
    </location>
</feature>
<evidence type="ECO:0000313" key="1">
    <source>
        <dbReference type="EMBL" id="SVC98681.1"/>
    </source>
</evidence>
<reference evidence="1" key="1">
    <citation type="submission" date="2018-05" db="EMBL/GenBank/DDBJ databases">
        <authorList>
            <person name="Lanie J.A."/>
            <person name="Ng W.-L."/>
            <person name="Kazmierczak K.M."/>
            <person name="Andrzejewski T.M."/>
            <person name="Davidsen T.M."/>
            <person name="Wayne K.J."/>
            <person name="Tettelin H."/>
            <person name="Glass J.I."/>
            <person name="Rusch D."/>
            <person name="Podicherti R."/>
            <person name="Tsui H.-C.T."/>
            <person name="Winkler M.E."/>
        </authorList>
    </citation>
    <scope>NUCLEOTIDE SEQUENCE</scope>
</reference>
<gene>
    <name evidence="1" type="ORF">METZ01_LOCUS351535</name>
</gene>